<gene>
    <name evidence="3" type="ORF">NTA49_09110</name>
</gene>
<sequence>MDFGVVGNCAVAALVDPGGSICWYCLPRMDGDPVFHSVLGHGAGAEGDGTFAVELDQLSDSEQFYEPNTAILKTILRSPKGSVEITDFCPRFADRGRSFRPQTLIRKVRRLEGLPRVRFRIRPRFDWGEVDPVITRGSNHVRFVGPSQTLRLTTDAPLDHVLDARLINLENEATFVLGPDETLSDSAAEIGTSFYNKTLRYWQLWSQRLAVPFEWQDAVIRAAITLKLCSYEPTGGVIAAMTTSLPEAPDSGRNWDYRYCWVRDAFFTVRALNSLAATRTLEHYFEWLMNVVADANGGHIQPVLGVGLETALTERISPSLQGYKGMGPVRIGNQAHEHFQHDTYGNIILGAAPAFFDRRLSLHTGLSAFESLEPLGEQAWLLHDQPDAGIWELRTRSRIHTSSSLMCWAACDRLGKIAHHLGLTEKGDRWAERATVIRDKILEHAWSDARNAFVESFGGETLDASVLLMGEVGFLPADDPRFVATVETLTDVLGRGPYMLRYEEADDFGVPEVGFNVCAFWRIDALARIGRIDEARALFEQMLAARNALGLMSEDTSFANGEGWGNFPQTYSMVGIINGAMRLSRRWEAEL</sequence>
<dbReference type="InterPro" id="IPR012341">
    <property type="entry name" value="6hp_glycosidase-like_sf"/>
</dbReference>
<protein>
    <submittedName>
        <fullName evidence="3">Glycoside hydrolase family 15 protein</fullName>
    </submittedName>
</protein>
<evidence type="ECO:0000313" key="3">
    <source>
        <dbReference type="EMBL" id="MCR8826694.1"/>
    </source>
</evidence>
<feature type="domain" description="Trehalase-like N-terminal" evidence="2">
    <location>
        <begin position="5"/>
        <end position="153"/>
    </location>
</feature>
<dbReference type="InterPro" id="IPR011613">
    <property type="entry name" value="GH15-like"/>
</dbReference>
<feature type="domain" description="GH15-like" evidence="1">
    <location>
        <begin position="217"/>
        <end position="578"/>
    </location>
</feature>
<dbReference type="GO" id="GO:0016787">
    <property type="term" value="F:hydrolase activity"/>
    <property type="evidence" value="ECO:0007669"/>
    <property type="project" value="UniProtKB-KW"/>
</dbReference>
<proteinExistence type="predicted"/>
<dbReference type="Gene3D" id="1.50.10.10">
    <property type="match status" value="1"/>
</dbReference>
<dbReference type="RefSeq" id="WP_258294410.1">
    <property type="nucleotide sequence ID" value="NZ_JANKJG010000005.1"/>
</dbReference>
<organism evidence="3 4">
    <name type="scientific">Pseudosulfitobacter koreensis</name>
    <dbReference type="NCBI Taxonomy" id="2968472"/>
    <lineage>
        <taxon>Bacteria</taxon>
        <taxon>Pseudomonadati</taxon>
        <taxon>Pseudomonadota</taxon>
        <taxon>Alphaproteobacteria</taxon>
        <taxon>Rhodobacterales</taxon>
        <taxon>Roseobacteraceae</taxon>
        <taxon>Pseudosulfitobacter</taxon>
    </lineage>
</organism>
<dbReference type="InterPro" id="IPR045582">
    <property type="entry name" value="Trehalase-like_N"/>
</dbReference>
<dbReference type="SUPFAM" id="SSF48208">
    <property type="entry name" value="Six-hairpin glycosidases"/>
    <property type="match status" value="1"/>
</dbReference>
<reference evidence="3" key="1">
    <citation type="submission" date="2022-07" db="EMBL/GenBank/DDBJ databases">
        <title>Pseudosulfitobacter sp. strain AP-MA-4, whole genome sequence.</title>
        <authorList>
            <person name="Jiang Y."/>
        </authorList>
    </citation>
    <scope>NUCLEOTIDE SEQUENCE</scope>
    <source>
        <strain evidence="3">AP-MA-4</strain>
    </source>
</reference>
<keyword evidence="4" id="KW-1185">Reference proteome</keyword>
<dbReference type="InterPro" id="IPR008928">
    <property type="entry name" value="6-hairpin_glycosidase_sf"/>
</dbReference>
<dbReference type="Pfam" id="PF19291">
    <property type="entry name" value="TREH_N"/>
    <property type="match status" value="1"/>
</dbReference>
<dbReference type="Pfam" id="PF00723">
    <property type="entry name" value="Glyco_hydro_15"/>
    <property type="match status" value="1"/>
</dbReference>
<accession>A0ABT1Z0N8</accession>
<evidence type="ECO:0000313" key="4">
    <source>
        <dbReference type="Proteomes" id="UP001165396"/>
    </source>
</evidence>
<dbReference type="Proteomes" id="UP001165396">
    <property type="component" value="Unassembled WGS sequence"/>
</dbReference>
<evidence type="ECO:0000259" key="2">
    <source>
        <dbReference type="Pfam" id="PF19291"/>
    </source>
</evidence>
<name>A0ABT1Z0N8_9RHOB</name>
<dbReference type="EMBL" id="JANKJG010000005">
    <property type="protein sequence ID" value="MCR8826694.1"/>
    <property type="molecule type" value="Genomic_DNA"/>
</dbReference>
<comment type="caution">
    <text evidence="3">The sequence shown here is derived from an EMBL/GenBank/DDBJ whole genome shotgun (WGS) entry which is preliminary data.</text>
</comment>
<dbReference type="PANTHER" id="PTHR31616:SF0">
    <property type="entry name" value="GLUCAN 1,4-ALPHA-GLUCOSIDASE"/>
    <property type="match status" value="1"/>
</dbReference>
<keyword evidence="3" id="KW-0378">Hydrolase</keyword>
<evidence type="ECO:0000259" key="1">
    <source>
        <dbReference type="Pfam" id="PF00723"/>
    </source>
</evidence>
<dbReference type="PANTHER" id="PTHR31616">
    <property type="entry name" value="TREHALASE"/>
    <property type="match status" value="1"/>
</dbReference>